<dbReference type="PROSITE" id="PS50975">
    <property type="entry name" value="ATP_GRASP"/>
    <property type="match status" value="1"/>
</dbReference>
<evidence type="ECO:0000256" key="2">
    <source>
        <dbReference type="ARBA" id="ARBA00010871"/>
    </source>
</evidence>
<feature type="active site" evidence="13">
    <location>
        <position position="19"/>
    </location>
</feature>
<evidence type="ECO:0000256" key="5">
    <source>
        <dbReference type="ARBA" id="ARBA00022741"/>
    </source>
</evidence>
<dbReference type="PIRSF" id="PIRSF039102">
    <property type="entry name" value="Ddl/VanB"/>
    <property type="match status" value="1"/>
</dbReference>
<accession>A0A2I1I788</accession>
<feature type="binding site" evidence="15">
    <location>
        <position position="337"/>
    </location>
    <ligand>
        <name>Mg(2+)</name>
        <dbReference type="ChEBI" id="CHEBI:18420"/>
        <label>2</label>
    </ligand>
</feature>
<dbReference type="InterPro" id="IPR005905">
    <property type="entry name" value="D_ala_D_ala"/>
</dbReference>
<comment type="similarity">
    <text evidence="2 12">Belongs to the D-alanine--D-alanine ligase family.</text>
</comment>
<organism evidence="18 19">
    <name type="scientific">Schaalia turicensis</name>
    <dbReference type="NCBI Taxonomy" id="131111"/>
    <lineage>
        <taxon>Bacteria</taxon>
        <taxon>Bacillati</taxon>
        <taxon>Actinomycetota</taxon>
        <taxon>Actinomycetes</taxon>
        <taxon>Actinomycetales</taxon>
        <taxon>Actinomycetaceae</taxon>
        <taxon>Schaalia</taxon>
    </lineage>
</organism>
<name>A0A2I1I788_9ACTO</name>
<comment type="subcellular location">
    <subcellularLocation>
        <location evidence="12">Cytoplasm</location>
    </subcellularLocation>
</comment>
<dbReference type="GO" id="GO:0008360">
    <property type="term" value="P:regulation of cell shape"/>
    <property type="evidence" value="ECO:0007669"/>
    <property type="project" value="UniProtKB-KW"/>
</dbReference>
<evidence type="ECO:0000256" key="1">
    <source>
        <dbReference type="ARBA" id="ARBA00001936"/>
    </source>
</evidence>
<feature type="binding site" evidence="14">
    <location>
        <begin position="334"/>
        <end position="335"/>
    </location>
    <ligand>
        <name>ATP</name>
        <dbReference type="ChEBI" id="CHEBI:30616"/>
    </ligand>
</feature>
<dbReference type="EMBL" id="PKKJ01000001">
    <property type="protein sequence ID" value="PKY66998.1"/>
    <property type="molecule type" value="Genomic_DNA"/>
</dbReference>
<evidence type="ECO:0000256" key="15">
    <source>
        <dbReference type="PIRSR" id="PIRSR039102-3"/>
    </source>
</evidence>
<dbReference type="OrthoDB" id="9813261at2"/>
<feature type="binding site" evidence="15">
    <location>
        <position position="335"/>
    </location>
    <ligand>
        <name>Mg(2+)</name>
        <dbReference type="ChEBI" id="CHEBI:18420"/>
        <label>1</label>
    </ligand>
</feature>
<proteinExistence type="inferred from homology"/>
<evidence type="ECO:0000256" key="8">
    <source>
        <dbReference type="ARBA" id="ARBA00022960"/>
    </source>
</evidence>
<dbReference type="EC" id="6.3.2.4" evidence="12"/>
<keyword evidence="11 12" id="KW-0961">Cell wall biogenesis/degradation</keyword>
<protein>
    <recommendedName>
        <fullName evidence="12">D-alanine--D-alanine ligase</fullName>
        <ecNumber evidence="12">6.3.2.4</ecNumber>
    </recommendedName>
    <alternativeName>
        <fullName evidence="12">D-Ala-D-Ala ligase</fullName>
    </alternativeName>
    <alternativeName>
        <fullName evidence="12">D-alanylalanine synthetase</fullName>
    </alternativeName>
</protein>
<keyword evidence="12" id="KW-0963">Cytoplasm</keyword>
<comment type="function">
    <text evidence="12">Cell wall formation.</text>
</comment>
<dbReference type="Pfam" id="PF07478">
    <property type="entry name" value="Dala_Dala_lig_C"/>
    <property type="match status" value="1"/>
</dbReference>
<evidence type="ECO:0000256" key="13">
    <source>
        <dbReference type="PIRSR" id="PIRSR039102-1"/>
    </source>
</evidence>
<dbReference type="UniPathway" id="UPA00219"/>
<dbReference type="InterPro" id="IPR013815">
    <property type="entry name" value="ATP_grasp_subdomain_1"/>
</dbReference>
<dbReference type="NCBIfam" id="NF002528">
    <property type="entry name" value="PRK01966.1-4"/>
    <property type="match status" value="1"/>
</dbReference>
<dbReference type="InterPro" id="IPR011127">
    <property type="entry name" value="Dala_Dala_lig_N"/>
</dbReference>
<dbReference type="NCBIfam" id="TIGR01205">
    <property type="entry name" value="D_ala_D_alaTIGR"/>
    <property type="match status" value="1"/>
</dbReference>
<feature type="active site" evidence="13">
    <location>
        <position position="346"/>
    </location>
</feature>
<dbReference type="Pfam" id="PF01820">
    <property type="entry name" value="Dala_Dala_lig_N"/>
    <property type="match status" value="1"/>
</dbReference>
<dbReference type="Gene3D" id="3.30.470.20">
    <property type="entry name" value="ATP-grasp fold, B domain"/>
    <property type="match status" value="1"/>
</dbReference>
<comment type="catalytic activity">
    <reaction evidence="12">
        <text>2 D-alanine + ATP = D-alanyl-D-alanine + ADP + phosphate + H(+)</text>
        <dbReference type="Rhea" id="RHEA:11224"/>
        <dbReference type="ChEBI" id="CHEBI:15378"/>
        <dbReference type="ChEBI" id="CHEBI:30616"/>
        <dbReference type="ChEBI" id="CHEBI:43474"/>
        <dbReference type="ChEBI" id="CHEBI:57416"/>
        <dbReference type="ChEBI" id="CHEBI:57822"/>
        <dbReference type="ChEBI" id="CHEBI:456216"/>
        <dbReference type="EC" id="6.3.2.4"/>
    </reaction>
</comment>
<dbReference type="Gene3D" id="3.30.1490.20">
    <property type="entry name" value="ATP-grasp fold, A domain"/>
    <property type="match status" value="1"/>
</dbReference>
<keyword evidence="7 15" id="KW-0460">Magnesium</keyword>
<dbReference type="GO" id="GO:0046872">
    <property type="term" value="F:metal ion binding"/>
    <property type="evidence" value="ECO:0007669"/>
    <property type="project" value="UniProtKB-KW"/>
</dbReference>
<evidence type="ECO:0000256" key="6">
    <source>
        <dbReference type="ARBA" id="ARBA00022840"/>
    </source>
</evidence>
<dbReference type="AlphaFoldDB" id="A0A2I1I788"/>
<reference evidence="18 19" key="1">
    <citation type="submission" date="2017-12" db="EMBL/GenBank/DDBJ databases">
        <title>Phylogenetic diversity of female urinary microbiome.</title>
        <authorList>
            <person name="Thomas-White K."/>
            <person name="Wolfe A.J."/>
        </authorList>
    </citation>
    <scope>NUCLEOTIDE SEQUENCE [LARGE SCALE GENOMIC DNA]</scope>
    <source>
        <strain evidence="18 19">UMB0250</strain>
    </source>
</reference>
<comment type="cofactor">
    <cofactor evidence="15">
        <name>Mg(2+)</name>
        <dbReference type="ChEBI" id="CHEBI:18420"/>
    </cofactor>
    <cofactor evidence="15">
        <name>Mn(2+)</name>
        <dbReference type="ChEBI" id="CHEBI:29035"/>
    </cofactor>
    <text evidence="15">Binds 2 magnesium or manganese ions per subunit.</text>
</comment>
<dbReference type="Gene3D" id="3.40.50.20">
    <property type="match status" value="1"/>
</dbReference>
<feature type="binding site" evidence="14">
    <location>
        <begin position="237"/>
        <end position="244"/>
    </location>
    <ligand>
        <name>ATP</name>
        <dbReference type="ChEBI" id="CHEBI:30616"/>
    </ligand>
</feature>
<keyword evidence="5 14" id="KW-0547">Nucleotide-binding</keyword>
<dbReference type="Proteomes" id="UP000234545">
    <property type="component" value="Unassembled WGS sequence"/>
</dbReference>
<evidence type="ECO:0000256" key="9">
    <source>
        <dbReference type="ARBA" id="ARBA00022984"/>
    </source>
</evidence>
<feature type="binding site" evidence="14">
    <location>
        <begin position="199"/>
        <end position="201"/>
    </location>
    <ligand>
        <name>ATP</name>
        <dbReference type="ChEBI" id="CHEBI:30616"/>
    </ligand>
</feature>
<dbReference type="GO" id="GO:0008716">
    <property type="term" value="F:D-alanine-D-alanine ligase activity"/>
    <property type="evidence" value="ECO:0007669"/>
    <property type="project" value="UniProtKB-UniRule"/>
</dbReference>
<dbReference type="GO" id="GO:0071555">
    <property type="term" value="P:cell wall organization"/>
    <property type="evidence" value="ECO:0007669"/>
    <property type="project" value="UniProtKB-KW"/>
</dbReference>
<comment type="cofactor">
    <cofactor evidence="1">
        <name>Mn(2+)</name>
        <dbReference type="ChEBI" id="CHEBI:29035"/>
    </cofactor>
</comment>
<dbReference type="PANTHER" id="PTHR23132:SF25">
    <property type="entry name" value="D-ALANINE--D-ALANINE LIGASE A"/>
    <property type="match status" value="1"/>
</dbReference>
<keyword evidence="4 15" id="KW-0479">Metal-binding</keyword>
<dbReference type="PROSITE" id="PS00844">
    <property type="entry name" value="DALA_DALA_LIGASE_2"/>
    <property type="match status" value="1"/>
</dbReference>
<dbReference type="InterPro" id="IPR011761">
    <property type="entry name" value="ATP-grasp"/>
</dbReference>
<evidence type="ECO:0000256" key="7">
    <source>
        <dbReference type="ARBA" id="ARBA00022842"/>
    </source>
</evidence>
<evidence type="ECO:0000259" key="17">
    <source>
        <dbReference type="PROSITE" id="PS50975"/>
    </source>
</evidence>
<keyword evidence="10 15" id="KW-0464">Manganese</keyword>
<dbReference type="InterPro" id="IPR016185">
    <property type="entry name" value="PreATP-grasp_dom_sf"/>
</dbReference>
<comment type="caution">
    <text evidence="18">The sequence shown here is derived from an EMBL/GenBank/DDBJ whole genome shotgun (WGS) entry which is preliminary data.</text>
</comment>
<keyword evidence="9 12" id="KW-0573">Peptidoglycan synthesis</keyword>
<dbReference type="RefSeq" id="WP_101627495.1">
    <property type="nucleotide sequence ID" value="NZ_PKKJ01000001.1"/>
</dbReference>
<feature type="binding site" evidence="14">
    <location>
        <position position="155"/>
    </location>
    <ligand>
        <name>ATP</name>
        <dbReference type="ChEBI" id="CHEBI:30616"/>
    </ligand>
</feature>
<dbReference type="GO" id="GO:0005524">
    <property type="term" value="F:ATP binding"/>
    <property type="evidence" value="ECO:0007669"/>
    <property type="project" value="UniProtKB-UniRule"/>
</dbReference>
<evidence type="ECO:0000256" key="10">
    <source>
        <dbReference type="ARBA" id="ARBA00023211"/>
    </source>
</evidence>
<evidence type="ECO:0000313" key="19">
    <source>
        <dbReference type="Proteomes" id="UP000234545"/>
    </source>
</evidence>
<dbReference type="InterPro" id="IPR011095">
    <property type="entry name" value="Dala_Dala_lig_C"/>
</dbReference>
<evidence type="ECO:0000313" key="18">
    <source>
        <dbReference type="EMBL" id="PKY66998.1"/>
    </source>
</evidence>
<dbReference type="GO" id="GO:0009252">
    <property type="term" value="P:peptidoglycan biosynthetic process"/>
    <property type="evidence" value="ECO:0007669"/>
    <property type="project" value="UniProtKB-UniRule"/>
</dbReference>
<dbReference type="GO" id="GO:0005829">
    <property type="term" value="C:cytosol"/>
    <property type="evidence" value="ECO:0007669"/>
    <property type="project" value="TreeGrafter"/>
</dbReference>
<keyword evidence="8 12" id="KW-0133">Cell shape</keyword>
<feature type="active site" evidence="13">
    <location>
        <position position="207"/>
    </location>
</feature>
<dbReference type="SUPFAM" id="SSF56059">
    <property type="entry name" value="Glutathione synthetase ATP-binding domain-like"/>
    <property type="match status" value="1"/>
</dbReference>
<evidence type="ECO:0000256" key="16">
    <source>
        <dbReference type="PROSITE-ProRule" id="PRU00409"/>
    </source>
</evidence>
<feature type="binding site" evidence="15">
    <location>
        <position position="335"/>
    </location>
    <ligand>
        <name>Mg(2+)</name>
        <dbReference type="ChEBI" id="CHEBI:18420"/>
        <label>2</label>
    </ligand>
</feature>
<sequence length="378" mass="40383">MTETGKRRVLIVFGGRSGEHEVSCATAAGILRAIDREKWDVLPVGITHDGEWVRVADDPSALEFKDGHGQSVTAGASRVVLAPGSGSLLDVTYEGDPSALDSHVTGVEDLGHVDVVLPLLHGPYGEDGTIQGLFEMANVRYVGCGVTSSAISMDKHLTKTVLAAAGIDVGQWELITALQWAEDPKACTDRVNSLGYPVFVKPCRAGSSIGITKVDSAGELAVAMKEAQNADPRVIVEAGIVGREIECGVLGSATGHPRTAPLGEIEVPEGEFYDYELKYVDTEAIGLVCPANVAPEFEKKIRDTAARAFDALECEGLARVDFFHNEETGSVIINEVNTMPGFTPISMFPQMWAKGGLDYTSLIDTLLEEALDRELGLR</sequence>
<comment type="pathway">
    <text evidence="12">Cell wall biogenesis; peptidoglycan biosynthesis.</text>
</comment>
<feature type="binding site" evidence="15">
    <location>
        <position position="321"/>
    </location>
    <ligand>
        <name>Mg(2+)</name>
        <dbReference type="ChEBI" id="CHEBI:18420"/>
        <label>1</label>
    </ligand>
</feature>
<feature type="binding site" evidence="14">
    <location>
        <begin position="207"/>
        <end position="208"/>
    </location>
    <ligand>
        <name>ATP</name>
        <dbReference type="ChEBI" id="CHEBI:30616"/>
    </ligand>
</feature>
<evidence type="ECO:0000256" key="3">
    <source>
        <dbReference type="ARBA" id="ARBA00022598"/>
    </source>
</evidence>
<keyword evidence="3 12" id="KW-0436">Ligase</keyword>
<dbReference type="PROSITE" id="PS00843">
    <property type="entry name" value="DALA_DALA_LIGASE_1"/>
    <property type="match status" value="1"/>
</dbReference>
<keyword evidence="6 16" id="KW-0067">ATP-binding</keyword>
<gene>
    <name evidence="12" type="primary">ddl</name>
    <name evidence="18" type="ORF">CYJ25_01805</name>
</gene>
<dbReference type="FunFam" id="3.30.470.20:FF:000008">
    <property type="entry name" value="D-alanine--D-alanine ligase"/>
    <property type="match status" value="1"/>
</dbReference>
<feature type="domain" description="ATP-grasp" evidence="17">
    <location>
        <begin position="159"/>
        <end position="368"/>
    </location>
</feature>
<evidence type="ECO:0000256" key="11">
    <source>
        <dbReference type="ARBA" id="ARBA00023316"/>
    </source>
</evidence>
<dbReference type="SUPFAM" id="SSF52440">
    <property type="entry name" value="PreATP-grasp domain"/>
    <property type="match status" value="1"/>
</dbReference>
<evidence type="ECO:0000256" key="14">
    <source>
        <dbReference type="PIRSR" id="PIRSR039102-2"/>
    </source>
</evidence>
<evidence type="ECO:0000256" key="4">
    <source>
        <dbReference type="ARBA" id="ARBA00022723"/>
    </source>
</evidence>
<dbReference type="InterPro" id="IPR000291">
    <property type="entry name" value="D-Ala_lig_Van_CS"/>
</dbReference>
<evidence type="ECO:0000256" key="12">
    <source>
        <dbReference type="HAMAP-Rule" id="MF_00047"/>
    </source>
</evidence>
<dbReference type="PANTHER" id="PTHR23132">
    <property type="entry name" value="D-ALANINE--D-ALANINE LIGASE"/>
    <property type="match status" value="1"/>
</dbReference>
<dbReference type="HAMAP" id="MF_00047">
    <property type="entry name" value="Dala_Dala_lig"/>
    <property type="match status" value="1"/>
</dbReference>